<dbReference type="STRING" id="747676.F4R9Z0"/>
<keyword evidence="1" id="KW-0479">Metal-binding</keyword>
<dbReference type="SUPFAM" id="SSF57850">
    <property type="entry name" value="RING/U-box"/>
    <property type="match status" value="1"/>
</dbReference>
<gene>
    <name evidence="4" type="ORF">MELLADRAFT_103301</name>
</gene>
<dbReference type="EMBL" id="GL883094">
    <property type="protein sequence ID" value="EGG10618.1"/>
    <property type="molecule type" value="Genomic_DNA"/>
</dbReference>
<feature type="domain" description="RING-type" evidence="3">
    <location>
        <begin position="54"/>
        <end position="93"/>
    </location>
</feature>
<keyword evidence="1" id="KW-0862">Zinc</keyword>
<dbReference type="PANTHER" id="PTHR10131:SF94">
    <property type="entry name" value="TNF RECEPTOR-ASSOCIATED FACTOR 4"/>
    <property type="match status" value="1"/>
</dbReference>
<dbReference type="InParanoid" id="F4R9Z0"/>
<dbReference type="GO" id="GO:0008270">
    <property type="term" value="F:zinc ion binding"/>
    <property type="evidence" value="ECO:0007669"/>
    <property type="project" value="UniProtKB-KW"/>
</dbReference>
<dbReference type="PANTHER" id="PTHR10131">
    <property type="entry name" value="TNF RECEPTOR ASSOCIATED FACTOR"/>
    <property type="match status" value="1"/>
</dbReference>
<keyword evidence="1" id="KW-0863">Zinc-finger</keyword>
<organism evidence="5">
    <name type="scientific">Melampsora larici-populina (strain 98AG31 / pathotype 3-4-7)</name>
    <name type="common">Poplar leaf rust fungus</name>
    <dbReference type="NCBI Taxonomy" id="747676"/>
    <lineage>
        <taxon>Eukaryota</taxon>
        <taxon>Fungi</taxon>
        <taxon>Dikarya</taxon>
        <taxon>Basidiomycota</taxon>
        <taxon>Pucciniomycotina</taxon>
        <taxon>Pucciniomycetes</taxon>
        <taxon>Pucciniales</taxon>
        <taxon>Melampsoraceae</taxon>
        <taxon>Melampsora</taxon>
    </lineage>
</organism>
<dbReference type="InterPro" id="IPR013083">
    <property type="entry name" value="Znf_RING/FYVE/PHD"/>
</dbReference>
<evidence type="ECO:0000259" key="3">
    <source>
        <dbReference type="PROSITE" id="PS50089"/>
    </source>
</evidence>
<dbReference type="InterPro" id="IPR001841">
    <property type="entry name" value="Znf_RING"/>
</dbReference>
<dbReference type="VEuPathDB" id="FungiDB:MELLADRAFT_103301"/>
<dbReference type="KEGG" id="mlr:MELLADRAFT_103301"/>
<feature type="region of interest" description="Disordered" evidence="2">
    <location>
        <begin position="211"/>
        <end position="252"/>
    </location>
</feature>
<name>F4R9Z0_MELLP</name>
<proteinExistence type="predicted"/>
<protein>
    <recommendedName>
        <fullName evidence="3">RING-type domain-containing protein</fullName>
    </recommendedName>
</protein>
<sequence>MNSEQLLHSTSSSASTSNLQIKDHSIKPFNTEDEYDFEELGYDYLNEVNENLLCPICTNPFVDPVMCESTDHVFCRLCLIKSLELSPTCPIDRLPLSISIIQPAPKIIIKLVDELMVTCPFKEKFQCSFLCQRYLIKSHTDSRVCELAFNSKNNKKSLETDLSFPFEFNHEDEGFQFEWNQGKIQLKVHNPNLDFITRPDQHQFYKRSYLSTSSSPLSSSPSSSSTGSPRTRSTTSNSSESTSTASSTPPNESNLISCPYQRFGCTYTCQSLEEIQTVHLCSSSLTACEFEPIEEILKSFNLLEHQNQGLKSQVLISKSKEIEFKRIIESCNLSLKKLWEKIIKLTNEGLPSRNSSSANHHMRYDPINGNRIQSKLPTQLNLNVHSDGLPIQYHQHFHALWNRIRDLEFELIRVNESGLVLHELVKNLSRLQLHTSTSNSSSGSDHHDHHPLEIQSKPKKKMLKENEIWNEKIKNSGRSFVKL</sequence>
<evidence type="ECO:0000256" key="1">
    <source>
        <dbReference type="PROSITE-ProRule" id="PRU00175"/>
    </source>
</evidence>
<feature type="region of interest" description="Disordered" evidence="2">
    <location>
        <begin position="435"/>
        <end position="461"/>
    </location>
</feature>
<reference evidence="5" key="1">
    <citation type="journal article" date="2011" name="Proc. Natl. Acad. Sci. U.S.A.">
        <title>Obligate biotrophy features unraveled by the genomic analysis of rust fungi.</title>
        <authorList>
            <person name="Duplessis S."/>
            <person name="Cuomo C.A."/>
            <person name="Lin Y.-C."/>
            <person name="Aerts A."/>
            <person name="Tisserant E."/>
            <person name="Veneault-Fourrey C."/>
            <person name="Joly D.L."/>
            <person name="Hacquard S."/>
            <person name="Amselem J."/>
            <person name="Cantarel B.L."/>
            <person name="Chiu R."/>
            <person name="Coutinho P.M."/>
            <person name="Feau N."/>
            <person name="Field M."/>
            <person name="Frey P."/>
            <person name="Gelhaye E."/>
            <person name="Goldberg J."/>
            <person name="Grabherr M.G."/>
            <person name="Kodira C.D."/>
            <person name="Kohler A."/>
            <person name="Kuees U."/>
            <person name="Lindquist E.A."/>
            <person name="Lucas S.M."/>
            <person name="Mago R."/>
            <person name="Mauceli E."/>
            <person name="Morin E."/>
            <person name="Murat C."/>
            <person name="Pangilinan J.L."/>
            <person name="Park R."/>
            <person name="Pearson M."/>
            <person name="Quesneville H."/>
            <person name="Rouhier N."/>
            <person name="Sakthikumar S."/>
            <person name="Salamov A.A."/>
            <person name="Schmutz J."/>
            <person name="Selles B."/>
            <person name="Shapiro H."/>
            <person name="Tanguay P."/>
            <person name="Tuskan G.A."/>
            <person name="Henrissat B."/>
            <person name="Van de Peer Y."/>
            <person name="Rouze P."/>
            <person name="Ellis J.G."/>
            <person name="Dodds P.N."/>
            <person name="Schein J.E."/>
            <person name="Zhong S."/>
            <person name="Hamelin R.C."/>
            <person name="Grigoriev I.V."/>
            <person name="Szabo L.J."/>
            <person name="Martin F."/>
        </authorList>
    </citation>
    <scope>NUCLEOTIDE SEQUENCE [LARGE SCALE GENOMIC DNA]</scope>
    <source>
        <strain evidence="5">98AG31 / pathotype 3-4-7</strain>
    </source>
</reference>
<accession>F4R9Z0</accession>
<dbReference type="Proteomes" id="UP000001072">
    <property type="component" value="Unassembled WGS sequence"/>
</dbReference>
<evidence type="ECO:0000256" key="2">
    <source>
        <dbReference type="SAM" id="MobiDB-lite"/>
    </source>
</evidence>
<dbReference type="Pfam" id="PF13923">
    <property type="entry name" value="zf-C3HC4_2"/>
    <property type="match status" value="1"/>
</dbReference>
<dbReference type="Gene3D" id="3.30.40.10">
    <property type="entry name" value="Zinc/RING finger domain, C3HC4 (zinc finger)"/>
    <property type="match status" value="1"/>
</dbReference>
<dbReference type="GeneID" id="18921934"/>
<evidence type="ECO:0000313" key="5">
    <source>
        <dbReference type="Proteomes" id="UP000001072"/>
    </source>
</evidence>
<dbReference type="RefSeq" id="XP_007406087.1">
    <property type="nucleotide sequence ID" value="XM_007406025.1"/>
</dbReference>
<dbReference type="AlphaFoldDB" id="F4R9Z0"/>
<dbReference type="eggNOG" id="KOG0297">
    <property type="taxonomic scope" value="Eukaryota"/>
</dbReference>
<keyword evidence="5" id="KW-1185">Reference proteome</keyword>
<dbReference type="PROSITE" id="PS50089">
    <property type="entry name" value="ZF_RING_2"/>
    <property type="match status" value="1"/>
</dbReference>
<dbReference type="OrthoDB" id="2501164at2759"/>
<dbReference type="HOGENOM" id="CLU_565080_0_0_1"/>
<evidence type="ECO:0000313" key="4">
    <source>
        <dbReference type="EMBL" id="EGG10618.1"/>
    </source>
</evidence>